<gene>
    <name evidence="2" type="ORF">GCM10022403_033300</name>
</gene>
<feature type="compositionally biased region" description="Basic residues" evidence="1">
    <location>
        <begin position="105"/>
        <end position="119"/>
    </location>
</feature>
<reference evidence="3" key="1">
    <citation type="journal article" date="2019" name="Int. J. Syst. Evol. Microbiol.">
        <title>The Global Catalogue of Microorganisms (GCM) 10K type strain sequencing project: providing services to taxonomists for standard genome sequencing and annotation.</title>
        <authorList>
            <consortium name="The Broad Institute Genomics Platform"/>
            <consortium name="The Broad Institute Genome Sequencing Center for Infectious Disease"/>
            <person name="Wu L."/>
            <person name="Ma J."/>
        </authorList>
    </citation>
    <scope>NUCLEOTIDE SEQUENCE [LARGE SCALE GENOMIC DNA]</scope>
    <source>
        <strain evidence="3">JCM 17138</strain>
    </source>
</reference>
<proteinExistence type="predicted"/>
<feature type="region of interest" description="Disordered" evidence="1">
    <location>
        <begin position="95"/>
        <end position="131"/>
    </location>
</feature>
<evidence type="ECO:0000256" key="1">
    <source>
        <dbReference type="SAM" id="MobiDB-lite"/>
    </source>
</evidence>
<evidence type="ECO:0000313" key="2">
    <source>
        <dbReference type="EMBL" id="GAA3796729.1"/>
    </source>
</evidence>
<dbReference type="Proteomes" id="UP001501009">
    <property type="component" value="Unassembled WGS sequence"/>
</dbReference>
<evidence type="ECO:0000313" key="3">
    <source>
        <dbReference type="Proteomes" id="UP001501009"/>
    </source>
</evidence>
<protein>
    <submittedName>
        <fullName evidence="2">Uncharacterized protein</fullName>
    </submittedName>
</protein>
<organism evidence="2 3">
    <name type="scientific">Streptomyces coacervatus</name>
    <dbReference type="NCBI Taxonomy" id="647381"/>
    <lineage>
        <taxon>Bacteria</taxon>
        <taxon>Bacillati</taxon>
        <taxon>Actinomycetota</taxon>
        <taxon>Actinomycetes</taxon>
        <taxon>Kitasatosporales</taxon>
        <taxon>Streptomycetaceae</taxon>
        <taxon>Streptomyces</taxon>
    </lineage>
</organism>
<dbReference type="EMBL" id="BAABDE010000015">
    <property type="protein sequence ID" value="GAA3796729.1"/>
    <property type="molecule type" value="Genomic_DNA"/>
</dbReference>
<keyword evidence="3" id="KW-1185">Reference proteome</keyword>
<comment type="caution">
    <text evidence="2">The sequence shown here is derived from an EMBL/GenBank/DDBJ whole genome shotgun (WGS) entry which is preliminary data.</text>
</comment>
<accession>A0ABP7HJJ0</accession>
<name>A0ABP7HJJ0_9ACTN</name>
<sequence>MGGRSVVARSPVAWWSQLRTALDSLAEAPTERIAVREECIRRAVPQYTGRDVGDIEWSTAHGDFHWSNLGGPDLTKQVDGCLDAVGGHDRIRSRVGASVPSSRGGRVRCHGCRSSRPRQRASAPAASESSA</sequence>
<feature type="compositionally biased region" description="Low complexity" evidence="1">
    <location>
        <begin position="120"/>
        <end position="131"/>
    </location>
</feature>